<dbReference type="PANTHER" id="PTHR32166">
    <property type="entry name" value="OSJNBA0013A04.12 PROTEIN"/>
    <property type="match status" value="1"/>
</dbReference>
<sequence length="584" mass="66579">MVALLTKKTDEKEEKEKEKQRERDEIDLDSSDSEKSGEESGHGNKVIVLKSTKGSGSSSRPQQVVALLTTFTSLKSVQKNKKGLSISQKIQTKLSTQKREERRDKACEYICQFFYEAGIAHNTVTLPGFAHMIEAIGAFGRGLRPPTGYEMSGPFLKKARQKVCDKIKDHQESWQFKGCSVMADAWTDRKGRGVMNLVVHSAHGVCFLDSVDCSAAKKNGKYVFDLVDKYIQDLGEENVVQVVTDNASVNTAAANLLAAKRPSIFWNGCAAHCLDLMLEDLGKLRHVEETITSAKLVTTFLYAHTRVLDLMRKYLGRDLVPSGVTRFATAYLNLKSLQDNKKEITRLFRSDELNDLGYFKKAKGKKANKIVRSEGFWKNVDMAVNFFEPLANVLRRMDSDVPAMGFFHGSMLEAKKEIAARFDNNESRFKVAWDIIDKRWDNKLKTPLHLAGYYLNPYFYYPNKSDIELDGSFRAAVIVCITKMVDDEDIQDKIIDELNMYQEQKGAFGHDIAVRQRRNKSFNPACERNWSVFEQIHTKKRNKLLHDRMSDLVFVKFNSKLNLNRENKSKDPIEKELNDVLEDD</sequence>
<evidence type="ECO:0000259" key="2">
    <source>
        <dbReference type="Pfam" id="PF04937"/>
    </source>
</evidence>
<name>A0AAQ3T842_PASNO</name>
<feature type="compositionally biased region" description="Basic and acidic residues" evidence="1">
    <location>
        <begin position="32"/>
        <end position="42"/>
    </location>
</feature>
<dbReference type="AlphaFoldDB" id="A0AAQ3T842"/>
<organism evidence="3 4">
    <name type="scientific">Paspalum notatum var. saurae</name>
    <dbReference type="NCBI Taxonomy" id="547442"/>
    <lineage>
        <taxon>Eukaryota</taxon>
        <taxon>Viridiplantae</taxon>
        <taxon>Streptophyta</taxon>
        <taxon>Embryophyta</taxon>
        <taxon>Tracheophyta</taxon>
        <taxon>Spermatophyta</taxon>
        <taxon>Magnoliopsida</taxon>
        <taxon>Liliopsida</taxon>
        <taxon>Poales</taxon>
        <taxon>Poaceae</taxon>
        <taxon>PACMAD clade</taxon>
        <taxon>Panicoideae</taxon>
        <taxon>Andropogonodae</taxon>
        <taxon>Paspaleae</taxon>
        <taxon>Paspalinae</taxon>
        <taxon>Paspalum</taxon>
    </lineage>
</organism>
<evidence type="ECO:0000256" key="1">
    <source>
        <dbReference type="SAM" id="MobiDB-lite"/>
    </source>
</evidence>
<dbReference type="InterPro" id="IPR012337">
    <property type="entry name" value="RNaseH-like_sf"/>
</dbReference>
<reference evidence="3 4" key="1">
    <citation type="submission" date="2024-02" db="EMBL/GenBank/DDBJ databases">
        <title>High-quality chromosome-scale genome assembly of Pensacola bahiagrass (Paspalum notatum Flugge var. saurae).</title>
        <authorList>
            <person name="Vega J.M."/>
            <person name="Podio M."/>
            <person name="Orjuela J."/>
            <person name="Siena L.A."/>
            <person name="Pessino S.C."/>
            <person name="Combes M.C."/>
            <person name="Mariac C."/>
            <person name="Albertini E."/>
            <person name="Pupilli F."/>
            <person name="Ortiz J.P.A."/>
            <person name="Leblanc O."/>
        </authorList>
    </citation>
    <scope>NUCLEOTIDE SEQUENCE [LARGE SCALE GENOMIC DNA]</scope>
    <source>
        <strain evidence="3">R1</strain>
        <tissue evidence="3">Leaf</tissue>
    </source>
</reference>
<protein>
    <recommendedName>
        <fullName evidence="2">DUF659 domain-containing protein</fullName>
    </recommendedName>
</protein>
<gene>
    <name evidence="3" type="ORF">U9M48_017096</name>
</gene>
<keyword evidence="4" id="KW-1185">Reference proteome</keyword>
<dbReference type="Proteomes" id="UP001341281">
    <property type="component" value="Chromosome 04"/>
</dbReference>
<feature type="compositionally biased region" description="Basic and acidic residues" evidence="1">
    <location>
        <begin position="7"/>
        <end position="24"/>
    </location>
</feature>
<evidence type="ECO:0000313" key="4">
    <source>
        <dbReference type="Proteomes" id="UP001341281"/>
    </source>
</evidence>
<evidence type="ECO:0000313" key="3">
    <source>
        <dbReference type="EMBL" id="WVZ68115.1"/>
    </source>
</evidence>
<dbReference type="PANTHER" id="PTHR32166:SF74">
    <property type="entry name" value="OS05G0256350 PROTEIN"/>
    <property type="match status" value="1"/>
</dbReference>
<dbReference type="SUPFAM" id="SSF53098">
    <property type="entry name" value="Ribonuclease H-like"/>
    <property type="match status" value="1"/>
</dbReference>
<dbReference type="EMBL" id="CP144748">
    <property type="protein sequence ID" value="WVZ68115.1"/>
    <property type="molecule type" value="Genomic_DNA"/>
</dbReference>
<feature type="domain" description="DUF659" evidence="2">
    <location>
        <begin position="146"/>
        <end position="297"/>
    </location>
</feature>
<dbReference type="Pfam" id="PF04937">
    <property type="entry name" value="DUF659"/>
    <property type="match status" value="1"/>
</dbReference>
<feature type="compositionally biased region" description="Polar residues" evidence="1">
    <location>
        <begin position="52"/>
        <end position="61"/>
    </location>
</feature>
<dbReference type="InterPro" id="IPR007021">
    <property type="entry name" value="DUF659"/>
</dbReference>
<feature type="region of interest" description="Disordered" evidence="1">
    <location>
        <begin position="1"/>
        <end position="61"/>
    </location>
</feature>
<accession>A0AAQ3T842</accession>
<feature type="non-terminal residue" evidence="3">
    <location>
        <position position="584"/>
    </location>
</feature>
<proteinExistence type="predicted"/>